<keyword evidence="3" id="KW-0997">Cell inner membrane</keyword>
<keyword evidence="5" id="KW-0285">Flavoprotein</keyword>
<keyword evidence="2" id="KW-1003">Cell membrane</keyword>
<evidence type="ECO:0000259" key="16">
    <source>
        <dbReference type="SMART" id="SM00900"/>
    </source>
</evidence>
<dbReference type="InterPro" id="IPR010204">
    <property type="entry name" value="NqrC"/>
</dbReference>
<dbReference type="AlphaFoldDB" id="A0A381Z4N8"/>
<keyword evidence="15" id="KW-0739">Sodium transport</keyword>
<keyword evidence="8" id="KW-1278">Translocase</keyword>
<dbReference type="GO" id="GO:0016020">
    <property type="term" value="C:membrane"/>
    <property type="evidence" value="ECO:0007669"/>
    <property type="project" value="InterPro"/>
</dbReference>
<sequence>MLLALTSTQLKNLQEFNIELDKKKNILKCIGKDLALMNADAIIKEYESNISNIILNSNGDIAANIASENLESVPNKSTGEVKYFLNNIEYLPAYKSSNPEAFIIPISGKGLWSTLFGYFALEMDLNTVIGITFYKHGETPGLGGEVEKKWFQNNFVGKKIFNQTGDLVSIKVVKGKVNDVYSGQALNHGVDGISGATITSRGVSYFLKRDLLKYEQYLKNNRMN</sequence>
<keyword evidence="7" id="KW-0812">Transmembrane</keyword>
<evidence type="ECO:0000256" key="10">
    <source>
        <dbReference type="ARBA" id="ARBA00023027"/>
    </source>
</evidence>
<name>A0A381Z4N8_9ZZZZ</name>
<dbReference type="EMBL" id="UINC01019917">
    <property type="protein sequence ID" value="SVA84149.1"/>
    <property type="molecule type" value="Genomic_DNA"/>
</dbReference>
<dbReference type="Pfam" id="PF04205">
    <property type="entry name" value="FMN_bind"/>
    <property type="match status" value="1"/>
</dbReference>
<keyword evidence="10" id="KW-0520">NAD</keyword>
<evidence type="ECO:0000256" key="6">
    <source>
        <dbReference type="ARBA" id="ARBA00022643"/>
    </source>
</evidence>
<evidence type="ECO:0000256" key="11">
    <source>
        <dbReference type="ARBA" id="ARBA00023053"/>
    </source>
</evidence>
<keyword evidence="11" id="KW-0915">Sodium</keyword>
<evidence type="ECO:0000256" key="5">
    <source>
        <dbReference type="ARBA" id="ARBA00022630"/>
    </source>
</evidence>
<dbReference type="PANTHER" id="PTHR37838">
    <property type="entry name" value="NA(+)-TRANSLOCATING NADH-QUINONE REDUCTASE SUBUNIT C"/>
    <property type="match status" value="1"/>
</dbReference>
<dbReference type="GO" id="GO:0006814">
    <property type="term" value="P:sodium ion transport"/>
    <property type="evidence" value="ECO:0007669"/>
    <property type="project" value="UniProtKB-KW"/>
</dbReference>
<dbReference type="InterPro" id="IPR007329">
    <property type="entry name" value="FMN-bd"/>
</dbReference>
<evidence type="ECO:0000256" key="15">
    <source>
        <dbReference type="ARBA" id="ARBA00023201"/>
    </source>
</evidence>
<dbReference type="GO" id="GO:0010181">
    <property type="term" value="F:FMN binding"/>
    <property type="evidence" value="ECO:0007669"/>
    <property type="project" value="InterPro"/>
</dbReference>
<reference evidence="17" key="1">
    <citation type="submission" date="2018-05" db="EMBL/GenBank/DDBJ databases">
        <authorList>
            <person name="Lanie J.A."/>
            <person name="Ng W.-L."/>
            <person name="Kazmierczak K.M."/>
            <person name="Andrzejewski T.M."/>
            <person name="Davidsen T.M."/>
            <person name="Wayne K.J."/>
            <person name="Tettelin H."/>
            <person name="Glass J.I."/>
            <person name="Rusch D."/>
            <person name="Podicherti R."/>
            <person name="Tsui H.-C.T."/>
            <person name="Winkler M.E."/>
        </authorList>
    </citation>
    <scope>NUCLEOTIDE SEQUENCE</scope>
</reference>
<dbReference type="HAMAP" id="MF_00427">
    <property type="entry name" value="NqrC"/>
    <property type="match status" value="1"/>
</dbReference>
<evidence type="ECO:0000256" key="3">
    <source>
        <dbReference type="ARBA" id="ARBA00022519"/>
    </source>
</evidence>
<accession>A0A381Z4N8</accession>
<keyword evidence="4" id="KW-0597">Phosphoprotein</keyword>
<evidence type="ECO:0000256" key="13">
    <source>
        <dbReference type="ARBA" id="ARBA00023075"/>
    </source>
</evidence>
<keyword evidence="13" id="KW-0830">Ubiquinone</keyword>
<keyword evidence="9" id="KW-1133">Transmembrane helix</keyword>
<evidence type="ECO:0000256" key="7">
    <source>
        <dbReference type="ARBA" id="ARBA00022692"/>
    </source>
</evidence>
<protein>
    <recommendedName>
        <fullName evidence="16">FMN-binding domain-containing protein</fullName>
    </recommendedName>
</protein>
<evidence type="ECO:0000256" key="8">
    <source>
        <dbReference type="ARBA" id="ARBA00022967"/>
    </source>
</evidence>
<evidence type="ECO:0000256" key="4">
    <source>
        <dbReference type="ARBA" id="ARBA00022553"/>
    </source>
</evidence>
<evidence type="ECO:0000256" key="9">
    <source>
        <dbReference type="ARBA" id="ARBA00022989"/>
    </source>
</evidence>
<dbReference type="GO" id="GO:0016655">
    <property type="term" value="F:oxidoreductase activity, acting on NAD(P)H, quinone or similar compound as acceptor"/>
    <property type="evidence" value="ECO:0007669"/>
    <property type="project" value="InterPro"/>
</dbReference>
<keyword evidence="6" id="KW-0288">FMN</keyword>
<evidence type="ECO:0000256" key="12">
    <source>
        <dbReference type="ARBA" id="ARBA00023065"/>
    </source>
</evidence>
<dbReference type="SMART" id="SM00900">
    <property type="entry name" value="FMN_bind"/>
    <property type="match status" value="1"/>
</dbReference>
<feature type="domain" description="FMN-binding" evidence="16">
    <location>
        <begin position="110"/>
        <end position="214"/>
    </location>
</feature>
<evidence type="ECO:0000313" key="17">
    <source>
        <dbReference type="EMBL" id="SVA84149.1"/>
    </source>
</evidence>
<dbReference type="NCBIfam" id="TIGR01938">
    <property type="entry name" value="nqrC"/>
    <property type="match status" value="1"/>
</dbReference>
<keyword evidence="1" id="KW-0813">Transport</keyword>
<gene>
    <name evidence="17" type="ORF">METZ01_LOCUS137003</name>
</gene>
<evidence type="ECO:0000256" key="1">
    <source>
        <dbReference type="ARBA" id="ARBA00022448"/>
    </source>
</evidence>
<proteinExistence type="inferred from homology"/>
<keyword evidence="14" id="KW-0472">Membrane</keyword>
<dbReference type="PANTHER" id="PTHR37838:SF1">
    <property type="entry name" value="NA(+)-TRANSLOCATING NADH-QUINONE REDUCTASE SUBUNIT C"/>
    <property type="match status" value="1"/>
</dbReference>
<keyword evidence="12" id="KW-0406">Ion transport</keyword>
<evidence type="ECO:0000256" key="2">
    <source>
        <dbReference type="ARBA" id="ARBA00022475"/>
    </source>
</evidence>
<organism evidence="17">
    <name type="scientific">marine metagenome</name>
    <dbReference type="NCBI Taxonomy" id="408172"/>
    <lineage>
        <taxon>unclassified sequences</taxon>
        <taxon>metagenomes</taxon>
        <taxon>ecological metagenomes</taxon>
    </lineage>
</organism>
<evidence type="ECO:0000256" key="14">
    <source>
        <dbReference type="ARBA" id="ARBA00023136"/>
    </source>
</evidence>